<name>A0A0G0P6U1_UNCC2</name>
<protein>
    <submittedName>
        <fullName evidence="1">Uncharacterized protein</fullName>
    </submittedName>
</protein>
<organism evidence="1 2">
    <name type="scientific">candidate division CPR2 bacterium GW2011_GWC2_39_10</name>
    <dbReference type="NCBI Taxonomy" id="1618345"/>
    <lineage>
        <taxon>Bacteria</taxon>
        <taxon>Bacteria division CPR2</taxon>
    </lineage>
</organism>
<accession>A0A0G0P6U1</accession>
<dbReference type="AlphaFoldDB" id="A0A0G0P6U1"/>
<proteinExistence type="predicted"/>
<comment type="caution">
    <text evidence="1">The sequence shown here is derived from an EMBL/GenBank/DDBJ whole genome shotgun (WGS) entry which is preliminary data.</text>
</comment>
<dbReference type="EMBL" id="LBVV01000015">
    <property type="protein sequence ID" value="KKQ93849.1"/>
    <property type="molecule type" value="Genomic_DNA"/>
</dbReference>
<reference evidence="1 2" key="1">
    <citation type="journal article" date="2015" name="Nature">
        <title>rRNA introns, odd ribosomes, and small enigmatic genomes across a large radiation of phyla.</title>
        <authorList>
            <person name="Brown C.T."/>
            <person name="Hug L.A."/>
            <person name="Thomas B.C."/>
            <person name="Sharon I."/>
            <person name="Castelle C.J."/>
            <person name="Singh A."/>
            <person name="Wilkins M.J."/>
            <person name="Williams K.H."/>
            <person name="Banfield J.F."/>
        </authorList>
    </citation>
    <scope>NUCLEOTIDE SEQUENCE [LARGE SCALE GENOMIC DNA]</scope>
</reference>
<evidence type="ECO:0000313" key="1">
    <source>
        <dbReference type="EMBL" id="KKQ93849.1"/>
    </source>
</evidence>
<sequence length="74" mass="8230">MCLLGNDSLGGIPIDEKSFSKETRELLDSLIKDIAEGVEAQEKSRSFIKVLDRDGDIIPVSINERGRDGEKPRE</sequence>
<dbReference type="Proteomes" id="UP000034207">
    <property type="component" value="Unassembled WGS sequence"/>
</dbReference>
<evidence type="ECO:0000313" key="2">
    <source>
        <dbReference type="Proteomes" id="UP000034207"/>
    </source>
</evidence>
<gene>
    <name evidence="1" type="ORF">UT18_C0015G0003</name>
</gene>